<evidence type="ECO:0000313" key="1">
    <source>
        <dbReference type="EMBL" id="ABK26907.1"/>
    </source>
</evidence>
<name>A9P1Z6_PICSI</name>
<organism evidence="1">
    <name type="scientific">Picea sitchensis</name>
    <name type="common">Sitka spruce</name>
    <name type="synonym">Pinus sitchensis</name>
    <dbReference type="NCBI Taxonomy" id="3332"/>
    <lineage>
        <taxon>Eukaryota</taxon>
        <taxon>Viridiplantae</taxon>
        <taxon>Streptophyta</taxon>
        <taxon>Embryophyta</taxon>
        <taxon>Tracheophyta</taxon>
        <taxon>Spermatophyta</taxon>
        <taxon>Pinopsida</taxon>
        <taxon>Pinidae</taxon>
        <taxon>Conifers I</taxon>
        <taxon>Pinales</taxon>
        <taxon>Pinaceae</taxon>
        <taxon>Picea</taxon>
    </lineage>
</organism>
<sequence length="56" mass="6390">MMETWTSVRTSSSWQVAQVMMSMLMMSGQIRAQEIQVQVLLGKVLQACLVTRKNRS</sequence>
<protein>
    <submittedName>
        <fullName evidence="1">Uncharacterized protein</fullName>
    </submittedName>
</protein>
<accession>A9P1Z6</accession>
<dbReference type="EMBL" id="EF087672">
    <property type="protein sequence ID" value="ABK26907.1"/>
    <property type="molecule type" value="mRNA"/>
</dbReference>
<reference evidence="1" key="1">
    <citation type="journal article" date="2008" name="BMC Genomics">
        <title>A conifer genomics resource of 200,000 spruce (Picea spp.) ESTs and 6,464 high-quality, sequence-finished full-length cDNAs for Sitka spruce (Picea sitchensis).</title>
        <authorList>
            <person name="Ralph S.G."/>
            <person name="Chun H.J."/>
            <person name="Kolosova N."/>
            <person name="Cooper D."/>
            <person name="Oddy C."/>
            <person name="Ritland C.E."/>
            <person name="Kirkpatrick R."/>
            <person name="Moore R."/>
            <person name="Barber S."/>
            <person name="Holt R.A."/>
            <person name="Jones S.J."/>
            <person name="Marra M.A."/>
            <person name="Douglas C.J."/>
            <person name="Ritland K."/>
            <person name="Bohlmann J."/>
        </authorList>
    </citation>
    <scope>NUCLEOTIDE SEQUENCE</scope>
    <source>
        <tissue evidence="1">Green portion of the leader tissue</tissue>
    </source>
</reference>
<dbReference type="AlphaFoldDB" id="A9P1Z6"/>
<proteinExistence type="evidence at transcript level"/>